<comment type="caution">
    <text evidence="12">The sequence shown here is derived from an EMBL/GenBank/DDBJ whole genome shotgun (WGS) entry which is preliminary data.</text>
</comment>
<feature type="domain" description="RING-type" evidence="11">
    <location>
        <begin position="681"/>
        <end position="722"/>
    </location>
</feature>
<evidence type="ECO:0000256" key="5">
    <source>
        <dbReference type="ARBA" id="ARBA00022723"/>
    </source>
</evidence>
<comment type="pathway">
    <text evidence="2">Protein modification; protein ubiquitination.</text>
</comment>
<evidence type="ECO:0000259" key="11">
    <source>
        <dbReference type="PROSITE" id="PS50089"/>
    </source>
</evidence>
<evidence type="ECO:0000313" key="12">
    <source>
        <dbReference type="EMBL" id="OIT07273.1"/>
    </source>
</evidence>
<evidence type="ECO:0000256" key="7">
    <source>
        <dbReference type="ARBA" id="ARBA00022786"/>
    </source>
</evidence>
<dbReference type="EMBL" id="MJEQ01037183">
    <property type="protein sequence ID" value="OIT07273.1"/>
    <property type="molecule type" value="Genomic_DNA"/>
</dbReference>
<dbReference type="AlphaFoldDB" id="A0A1J6JK02"/>
<dbReference type="SUPFAM" id="SSF57850">
    <property type="entry name" value="RING/U-box"/>
    <property type="match status" value="1"/>
</dbReference>
<dbReference type="GO" id="GO:0061630">
    <property type="term" value="F:ubiquitin protein ligase activity"/>
    <property type="evidence" value="ECO:0007669"/>
    <property type="project" value="UniProtKB-EC"/>
</dbReference>
<feature type="region of interest" description="Disordered" evidence="10">
    <location>
        <begin position="363"/>
        <end position="382"/>
    </location>
</feature>
<evidence type="ECO:0000313" key="13">
    <source>
        <dbReference type="Proteomes" id="UP000187609"/>
    </source>
</evidence>
<dbReference type="OrthoDB" id="8062037at2759"/>
<dbReference type="Gramene" id="OIT07273">
    <property type="protein sequence ID" value="OIT07273"/>
    <property type="gene ID" value="A4A49_24395"/>
</dbReference>
<reference evidence="12" key="1">
    <citation type="submission" date="2016-11" db="EMBL/GenBank/DDBJ databases">
        <title>The genome of Nicotiana attenuata.</title>
        <authorList>
            <person name="Xu S."/>
            <person name="Brockmoeller T."/>
            <person name="Gaquerel E."/>
            <person name="Navarro A."/>
            <person name="Kuhl H."/>
            <person name="Gase K."/>
            <person name="Ling Z."/>
            <person name="Zhou W."/>
            <person name="Kreitzer C."/>
            <person name="Stanke M."/>
            <person name="Tang H."/>
            <person name="Lyons E."/>
            <person name="Pandey P."/>
            <person name="Pandey S.P."/>
            <person name="Timmermann B."/>
            <person name="Baldwin I.T."/>
        </authorList>
    </citation>
    <scope>NUCLEOTIDE SEQUENCE [LARGE SCALE GENOMIC DNA]</scope>
    <source>
        <strain evidence="12">UT</strain>
    </source>
</reference>
<comment type="catalytic activity">
    <reaction evidence="1">
        <text>S-ubiquitinyl-[E2 ubiquitin-conjugating enzyme]-L-cysteine + [acceptor protein]-L-lysine = [E2 ubiquitin-conjugating enzyme]-L-cysteine + N(6)-ubiquitinyl-[acceptor protein]-L-lysine.</text>
        <dbReference type="EC" id="2.3.2.27"/>
    </reaction>
</comment>
<dbReference type="GeneID" id="109237813"/>
<dbReference type="OMA" id="DMEPCCV"/>
<dbReference type="Pfam" id="PF13639">
    <property type="entry name" value="zf-RING_2"/>
    <property type="match status" value="1"/>
</dbReference>
<name>A0A1J6JK02_NICAT</name>
<dbReference type="PANTHER" id="PTHR22937:SF115">
    <property type="entry name" value="RING-TYPE E3 UBIQUITIN TRANSFERASE"/>
    <property type="match status" value="1"/>
</dbReference>
<feature type="compositionally biased region" description="Low complexity" evidence="10">
    <location>
        <begin position="532"/>
        <end position="549"/>
    </location>
</feature>
<organism evidence="12 13">
    <name type="scientific">Nicotiana attenuata</name>
    <name type="common">Coyote tobacco</name>
    <dbReference type="NCBI Taxonomy" id="49451"/>
    <lineage>
        <taxon>Eukaryota</taxon>
        <taxon>Viridiplantae</taxon>
        <taxon>Streptophyta</taxon>
        <taxon>Embryophyta</taxon>
        <taxon>Tracheophyta</taxon>
        <taxon>Spermatophyta</taxon>
        <taxon>Magnoliopsida</taxon>
        <taxon>eudicotyledons</taxon>
        <taxon>Gunneridae</taxon>
        <taxon>Pentapetalae</taxon>
        <taxon>asterids</taxon>
        <taxon>lamiids</taxon>
        <taxon>Solanales</taxon>
        <taxon>Solanaceae</taxon>
        <taxon>Nicotianoideae</taxon>
        <taxon>Nicotianeae</taxon>
        <taxon>Nicotiana</taxon>
    </lineage>
</organism>
<dbReference type="KEGG" id="nau:109237813"/>
<keyword evidence="6 9" id="KW-0863">Zinc-finger</keyword>
<evidence type="ECO:0000256" key="3">
    <source>
        <dbReference type="ARBA" id="ARBA00012483"/>
    </source>
</evidence>
<keyword evidence="13" id="KW-1185">Reference proteome</keyword>
<feature type="compositionally biased region" description="Polar residues" evidence="10">
    <location>
        <begin position="363"/>
        <end position="380"/>
    </location>
</feature>
<dbReference type="InterPro" id="IPR013083">
    <property type="entry name" value="Znf_RING/FYVE/PHD"/>
</dbReference>
<evidence type="ECO:0000256" key="1">
    <source>
        <dbReference type="ARBA" id="ARBA00000900"/>
    </source>
</evidence>
<sequence>MQGNRGILDSFPETIDLNQVSVSNNASVDPTAPWDNLLNPVEDRLSNSMVSAARENPSCTNAASYNTQNRGGWDHGGSSSSANLHNIGHGSDLKIGHGWASSSSNYATTNPKLEERRFEPSNIFLPESTSSGYGGNHMFGSPPNLPNLAPAHSAGNANLTGAYNHGDTRLVVRPSVSPIGQTSSGRLEAERPASHVSYNVGMSSASSSYWAGTPDISGSSMGNWGLSCKRKALEGSSRQSCGGSSSSNAEPENSIQHNFPNRYDASSGLNVSPASASVQNTYYLENLFPRNGVGSRVAASDIFPPLSASGVAETSARNFGGGPNLGNQDTIAFGFPRTATDLVHSGVGSSLVTPRAVSVTNSLSSRQPIPLPTNSGSPGSHSGVMRVSGVPRGLHPVPWNVSPNSRGGSSSSPNMVSGDRYAALQAEANLRSSIRNNREPHQFVPAPETRNMVHDPTNWSLATSNASYSRNTPSSSASGHGSSALTFPTTWMPNQNSATSSNHSFSEFAPWTPVESGSGSQRGPFSLLPSAASSLEEAEMSSRSSSRGSSSRRNHQLLLRSTSLADFSGNDVDGWRGLAADIEGRHRLIRQVLRAMRRAENMRSEDYMMFDPFVNGVAELHDRHRDMRLDVDNMSYEELLALEERIGNVNTGLSEETILGHMKQRKHEPIYGGTSSNLEPCCICREEYITGDEMGILDCGHEFHCGCIKQWLMLKNLCPICKMEALDA</sequence>
<accession>A0A1J6JK02</accession>
<keyword evidence="8" id="KW-0862">Zinc</keyword>
<dbReference type="STRING" id="49451.A0A1J6JK02"/>
<proteinExistence type="predicted"/>
<dbReference type="InterPro" id="IPR045191">
    <property type="entry name" value="MBR1/2-like"/>
</dbReference>
<evidence type="ECO:0000256" key="2">
    <source>
        <dbReference type="ARBA" id="ARBA00004906"/>
    </source>
</evidence>
<evidence type="ECO:0000256" key="9">
    <source>
        <dbReference type="PROSITE-ProRule" id="PRU00175"/>
    </source>
</evidence>
<feature type="compositionally biased region" description="Polar residues" evidence="10">
    <location>
        <begin position="248"/>
        <end position="259"/>
    </location>
</feature>
<keyword evidence="4" id="KW-0808">Transferase</keyword>
<dbReference type="PANTHER" id="PTHR22937">
    <property type="entry name" value="E3 UBIQUITIN-PROTEIN LIGASE RNF165"/>
    <property type="match status" value="1"/>
</dbReference>
<keyword evidence="7" id="KW-0833">Ubl conjugation pathway</keyword>
<feature type="compositionally biased region" description="Low complexity" evidence="10">
    <location>
        <begin position="236"/>
        <end position="247"/>
    </location>
</feature>
<dbReference type="Gene3D" id="3.30.40.10">
    <property type="entry name" value="Zinc/RING finger domain, C3HC4 (zinc finger)"/>
    <property type="match status" value="1"/>
</dbReference>
<feature type="region of interest" description="Disordered" evidence="10">
    <location>
        <begin position="532"/>
        <end position="554"/>
    </location>
</feature>
<dbReference type="GO" id="GO:0043161">
    <property type="term" value="P:proteasome-mediated ubiquitin-dependent protein catabolic process"/>
    <property type="evidence" value="ECO:0007669"/>
    <property type="project" value="UniProtKB-ARBA"/>
</dbReference>
<dbReference type="FunFam" id="3.30.40.10:FF:000309">
    <property type="entry name" value="E3 ubiquitin-protein ligase MBR2"/>
    <property type="match status" value="1"/>
</dbReference>
<evidence type="ECO:0000256" key="4">
    <source>
        <dbReference type="ARBA" id="ARBA00022679"/>
    </source>
</evidence>
<feature type="region of interest" description="Disordered" evidence="10">
    <location>
        <begin position="236"/>
        <end position="261"/>
    </location>
</feature>
<dbReference type="PROSITE" id="PS50089">
    <property type="entry name" value="ZF_RING_2"/>
    <property type="match status" value="1"/>
</dbReference>
<dbReference type="InterPro" id="IPR001841">
    <property type="entry name" value="Znf_RING"/>
</dbReference>
<protein>
    <recommendedName>
        <fullName evidence="3">RING-type E3 ubiquitin transferase</fullName>
        <ecNumber evidence="3">2.3.2.27</ecNumber>
    </recommendedName>
</protein>
<dbReference type="EC" id="2.3.2.27" evidence="3"/>
<dbReference type="SMR" id="A0A1J6JK02"/>
<dbReference type="GO" id="GO:0010228">
    <property type="term" value="P:vegetative to reproductive phase transition of meristem"/>
    <property type="evidence" value="ECO:0007669"/>
    <property type="project" value="UniProtKB-ARBA"/>
</dbReference>
<dbReference type="Proteomes" id="UP000187609">
    <property type="component" value="Unassembled WGS sequence"/>
</dbReference>
<gene>
    <name evidence="12" type="primary">MBR2_4</name>
    <name evidence="12" type="ORF">A4A49_24395</name>
</gene>
<evidence type="ECO:0000256" key="10">
    <source>
        <dbReference type="SAM" id="MobiDB-lite"/>
    </source>
</evidence>
<dbReference type="GO" id="GO:0008270">
    <property type="term" value="F:zinc ion binding"/>
    <property type="evidence" value="ECO:0007669"/>
    <property type="project" value="UniProtKB-KW"/>
</dbReference>
<evidence type="ECO:0000256" key="6">
    <source>
        <dbReference type="ARBA" id="ARBA00022771"/>
    </source>
</evidence>
<dbReference type="SMART" id="SM00184">
    <property type="entry name" value="RING"/>
    <property type="match status" value="1"/>
</dbReference>
<keyword evidence="5" id="KW-0479">Metal-binding</keyword>
<evidence type="ECO:0000256" key="8">
    <source>
        <dbReference type="ARBA" id="ARBA00022833"/>
    </source>
</evidence>